<accession>A0A6N8F194</accession>
<evidence type="ECO:0000256" key="5">
    <source>
        <dbReference type="ARBA" id="ARBA00023136"/>
    </source>
</evidence>
<feature type="domain" description="Major facilitator superfamily (MFS) profile" evidence="7">
    <location>
        <begin position="8"/>
        <end position="375"/>
    </location>
</feature>
<evidence type="ECO:0000256" key="1">
    <source>
        <dbReference type="ARBA" id="ARBA00004651"/>
    </source>
</evidence>
<evidence type="ECO:0000256" key="2">
    <source>
        <dbReference type="ARBA" id="ARBA00022448"/>
    </source>
</evidence>
<dbReference type="GO" id="GO:0005886">
    <property type="term" value="C:plasma membrane"/>
    <property type="evidence" value="ECO:0007669"/>
    <property type="project" value="UniProtKB-SubCell"/>
</dbReference>
<comment type="caution">
    <text evidence="8">The sequence shown here is derived from an EMBL/GenBank/DDBJ whole genome shotgun (WGS) entry which is preliminary data.</text>
</comment>
<feature type="transmembrane region" description="Helical" evidence="6">
    <location>
        <begin position="136"/>
        <end position="156"/>
    </location>
</feature>
<dbReference type="CDD" id="cd17489">
    <property type="entry name" value="MFS_YfcJ_like"/>
    <property type="match status" value="1"/>
</dbReference>
<dbReference type="PANTHER" id="PTHR23531">
    <property type="entry name" value="QUINOLENE RESISTANCE PROTEIN NORA"/>
    <property type="match status" value="1"/>
</dbReference>
<keyword evidence="3 6" id="KW-0812">Transmembrane</keyword>
<dbReference type="PROSITE" id="PS50850">
    <property type="entry name" value="MFS"/>
    <property type="match status" value="1"/>
</dbReference>
<feature type="transmembrane region" description="Helical" evidence="6">
    <location>
        <begin position="284"/>
        <end position="305"/>
    </location>
</feature>
<dbReference type="InterPro" id="IPR011701">
    <property type="entry name" value="MFS"/>
</dbReference>
<dbReference type="AlphaFoldDB" id="A0A6N8F194"/>
<dbReference type="RefSeq" id="WP_155620505.1">
    <property type="nucleotide sequence ID" value="NZ_CP086393.1"/>
</dbReference>
<feature type="transmembrane region" description="Helical" evidence="6">
    <location>
        <begin position="46"/>
        <end position="66"/>
    </location>
</feature>
<dbReference type="InterPro" id="IPR020846">
    <property type="entry name" value="MFS_dom"/>
</dbReference>
<keyword evidence="5 6" id="KW-0472">Membrane</keyword>
<keyword evidence="4 6" id="KW-1133">Transmembrane helix</keyword>
<dbReference type="InterPro" id="IPR036259">
    <property type="entry name" value="MFS_trans_sf"/>
</dbReference>
<feature type="transmembrane region" description="Helical" evidence="6">
    <location>
        <begin position="12"/>
        <end position="34"/>
    </location>
</feature>
<proteinExistence type="predicted"/>
<feature type="transmembrane region" description="Helical" evidence="6">
    <location>
        <begin position="259"/>
        <end position="278"/>
    </location>
</feature>
<evidence type="ECO:0000256" key="4">
    <source>
        <dbReference type="ARBA" id="ARBA00022989"/>
    </source>
</evidence>
<dbReference type="GO" id="GO:0022857">
    <property type="term" value="F:transmembrane transporter activity"/>
    <property type="evidence" value="ECO:0007669"/>
    <property type="project" value="InterPro"/>
</dbReference>
<feature type="transmembrane region" description="Helical" evidence="6">
    <location>
        <begin position="351"/>
        <end position="371"/>
    </location>
</feature>
<comment type="subcellular location">
    <subcellularLocation>
        <location evidence="1">Cell membrane</location>
        <topology evidence="1">Multi-pass membrane protein</topology>
    </subcellularLocation>
</comment>
<feature type="transmembrane region" description="Helical" evidence="6">
    <location>
        <begin position="325"/>
        <end position="345"/>
    </location>
</feature>
<feature type="transmembrane region" description="Helical" evidence="6">
    <location>
        <begin position="162"/>
        <end position="180"/>
    </location>
</feature>
<dbReference type="PROSITE" id="PS00216">
    <property type="entry name" value="SUGAR_TRANSPORT_1"/>
    <property type="match status" value="1"/>
</dbReference>
<dbReference type="Proteomes" id="UP000442469">
    <property type="component" value="Unassembled WGS sequence"/>
</dbReference>
<evidence type="ECO:0000256" key="3">
    <source>
        <dbReference type="ARBA" id="ARBA00022692"/>
    </source>
</evidence>
<evidence type="ECO:0000259" key="7">
    <source>
        <dbReference type="PROSITE" id="PS50850"/>
    </source>
</evidence>
<dbReference type="Gene3D" id="1.20.1250.20">
    <property type="entry name" value="MFS general substrate transporter like domains"/>
    <property type="match status" value="1"/>
</dbReference>
<dbReference type="Pfam" id="PF07690">
    <property type="entry name" value="MFS_1"/>
    <property type="match status" value="2"/>
</dbReference>
<reference evidence="8 9" key="1">
    <citation type="submission" date="2019-11" db="EMBL/GenBank/DDBJ databases">
        <title>Draft genome sequences of five Paenibacillus species of dairy origin.</title>
        <authorList>
            <person name="Olajide A.M."/>
            <person name="Chen S."/>
            <person name="Lapointe G."/>
        </authorList>
    </citation>
    <scope>NUCLEOTIDE SEQUENCE [LARGE SCALE GENOMIC DNA]</scope>
    <source>
        <strain evidence="8 9">3CT49</strain>
    </source>
</reference>
<dbReference type="PANTHER" id="PTHR23531:SF2">
    <property type="entry name" value="PERMEASE"/>
    <property type="match status" value="1"/>
</dbReference>
<gene>
    <name evidence="8" type="ORF">GNQ08_18185</name>
</gene>
<evidence type="ECO:0000313" key="8">
    <source>
        <dbReference type="EMBL" id="MUG24312.1"/>
    </source>
</evidence>
<evidence type="ECO:0000313" key="9">
    <source>
        <dbReference type="Proteomes" id="UP000442469"/>
    </source>
</evidence>
<dbReference type="InterPro" id="IPR005829">
    <property type="entry name" value="Sugar_transporter_CS"/>
</dbReference>
<feature type="transmembrane region" description="Helical" evidence="6">
    <location>
        <begin position="224"/>
        <end position="247"/>
    </location>
</feature>
<dbReference type="InterPro" id="IPR052714">
    <property type="entry name" value="MFS_Exporter"/>
</dbReference>
<name>A0A6N8F194_PAEMA</name>
<protein>
    <submittedName>
        <fullName evidence="8">MFS transporter</fullName>
    </submittedName>
</protein>
<evidence type="ECO:0000256" key="6">
    <source>
        <dbReference type="SAM" id="Phobius"/>
    </source>
</evidence>
<dbReference type="EMBL" id="WNZZ01000014">
    <property type="protein sequence ID" value="MUG24312.1"/>
    <property type="molecule type" value="Genomic_DNA"/>
</dbReference>
<feature type="transmembrane region" description="Helical" evidence="6">
    <location>
        <begin position="201"/>
        <end position="218"/>
    </location>
</feature>
<sequence>MERLWTKSFITMTLAMLVLFTGFYLLLPTLPLFIKNMGGTETQVGLAAGAFTLTAVVFRPIVGGLLDRYGRRPFMIWGLLLFILSMCLYNWVSVIAMLLVLRVLHGVGWAFSTTAVSTSITDIIPAPRRGEGMGWFGMAMTVAMAIGPTLGLWVLADGKYHSLFWLATMLSVGAFLLVLTTRIPEPQKSASRKIVLFEKSVLPLTVALFFLSVAYGGITTFLPLFGASIQVNSGTFFLVYALVLTLARPIAGKLSDRLGEAYVIIPGLGVTVLSLVVLGFSENLFGVIAAAALYGIGFGSAQPALQAANLRLAPPDKRGVASASFMTAFDLGIGLGSIILGWVSQYTGYEVLFFVCAGSVFVSAMIFLTFVMRRLAEKRLAAADAAPPVPAE</sequence>
<keyword evidence="2" id="KW-0813">Transport</keyword>
<feature type="transmembrane region" description="Helical" evidence="6">
    <location>
        <begin position="78"/>
        <end position="101"/>
    </location>
</feature>
<organism evidence="8 9">
    <name type="scientific">Paenibacillus macerans</name>
    <name type="common">Bacillus macerans</name>
    <dbReference type="NCBI Taxonomy" id="44252"/>
    <lineage>
        <taxon>Bacteria</taxon>
        <taxon>Bacillati</taxon>
        <taxon>Bacillota</taxon>
        <taxon>Bacilli</taxon>
        <taxon>Bacillales</taxon>
        <taxon>Paenibacillaceae</taxon>
        <taxon>Paenibacillus</taxon>
    </lineage>
</organism>
<dbReference type="SUPFAM" id="SSF103473">
    <property type="entry name" value="MFS general substrate transporter"/>
    <property type="match status" value="1"/>
</dbReference>